<evidence type="ECO:0000259" key="15">
    <source>
        <dbReference type="PROSITE" id="PS50941"/>
    </source>
</evidence>
<dbReference type="Gene3D" id="3.10.50.10">
    <property type="match status" value="1"/>
</dbReference>
<dbReference type="SUPFAM" id="SSF51445">
    <property type="entry name" value="(Trans)glycosidases"/>
    <property type="match status" value="1"/>
</dbReference>
<keyword evidence="9 12" id="KW-0326">Glycosidase</keyword>
<keyword evidence="14" id="KW-0732">Signal</keyword>
<dbReference type="GO" id="GO:0008061">
    <property type="term" value="F:chitin binding"/>
    <property type="evidence" value="ECO:0007669"/>
    <property type="project" value="UniProtKB-UniRule"/>
</dbReference>
<evidence type="ECO:0000256" key="10">
    <source>
        <dbReference type="ARBA" id="ARBA00023326"/>
    </source>
</evidence>
<dbReference type="PROSITE" id="PS51910">
    <property type="entry name" value="GH18_2"/>
    <property type="match status" value="1"/>
</dbReference>
<evidence type="ECO:0000256" key="11">
    <source>
        <dbReference type="PROSITE-ProRule" id="PRU00261"/>
    </source>
</evidence>
<evidence type="ECO:0000256" key="9">
    <source>
        <dbReference type="ARBA" id="ARBA00023295"/>
    </source>
</evidence>
<dbReference type="GO" id="GO:0006032">
    <property type="term" value="P:chitin catabolic process"/>
    <property type="evidence" value="ECO:0007669"/>
    <property type="project" value="UniProtKB-KW"/>
</dbReference>
<keyword evidence="18" id="KW-1185">Reference proteome</keyword>
<evidence type="ECO:0000256" key="7">
    <source>
        <dbReference type="ARBA" id="ARBA00023026"/>
    </source>
</evidence>
<dbReference type="InterPro" id="IPR001223">
    <property type="entry name" value="Glyco_hydro18_cat"/>
</dbReference>
<dbReference type="InterPro" id="IPR001579">
    <property type="entry name" value="Glyco_hydro_18_chit_AS"/>
</dbReference>
<keyword evidence="7" id="KW-0843">Virulence</keyword>
<comment type="similarity">
    <text evidence="2">Belongs to the glycosyl hydrolase 18 family. Chitinase class V subfamily.</text>
</comment>
<keyword evidence="10" id="KW-0624">Polysaccharide degradation</keyword>
<dbReference type="InterPro" id="IPR029476">
    <property type="entry name" value="DNase_NucA_NucB"/>
</dbReference>
<dbReference type="PROSITE" id="PS01095">
    <property type="entry name" value="GH18_1"/>
    <property type="match status" value="1"/>
</dbReference>
<dbReference type="GO" id="GO:0000272">
    <property type="term" value="P:polysaccharide catabolic process"/>
    <property type="evidence" value="ECO:0007669"/>
    <property type="project" value="UniProtKB-KW"/>
</dbReference>
<protein>
    <recommendedName>
        <fullName evidence="3">chitinase</fullName>
        <ecNumber evidence="3">3.2.1.14</ecNumber>
    </recommendedName>
</protein>
<dbReference type="PROSITE" id="PS50941">
    <property type="entry name" value="CHIT_BIND_I_2"/>
    <property type="match status" value="1"/>
</dbReference>
<evidence type="ECO:0000256" key="14">
    <source>
        <dbReference type="SAM" id="SignalP"/>
    </source>
</evidence>
<organism evidence="17 18">
    <name type="scientific">Penicillium egyptiacum</name>
    <dbReference type="NCBI Taxonomy" id="1303716"/>
    <lineage>
        <taxon>Eukaryota</taxon>
        <taxon>Fungi</taxon>
        <taxon>Dikarya</taxon>
        <taxon>Ascomycota</taxon>
        <taxon>Pezizomycotina</taxon>
        <taxon>Eurotiomycetes</taxon>
        <taxon>Eurotiomycetidae</taxon>
        <taxon>Eurotiales</taxon>
        <taxon>Aspergillaceae</taxon>
        <taxon>Penicillium</taxon>
    </lineage>
</organism>
<evidence type="ECO:0000256" key="12">
    <source>
        <dbReference type="RuleBase" id="RU000489"/>
    </source>
</evidence>
<evidence type="ECO:0000256" key="13">
    <source>
        <dbReference type="SAM" id="MobiDB-lite"/>
    </source>
</evidence>
<dbReference type="InterPro" id="IPR001002">
    <property type="entry name" value="Chitin-bd_1"/>
</dbReference>
<evidence type="ECO:0000259" key="16">
    <source>
        <dbReference type="PROSITE" id="PS51910"/>
    </source>
</evidence>
<dbReference type="EC" id="3.2.1.14" evidence="3"/>
<dbReference type="InterPro" id="IPR018371">
    <property type="entry name" value="Chitin-binding_1_CS"/>
</dbReference>
<dbReference type="InterPro" id="IPR011583">
    <property type="entry name" value="Chitinase_II/V-like_cat"/>
</dbReference>
<evidence type="ECO:0000256" key="8">
    <source>
        <dbReference type="ARBA" id="ARBA00023277"/>
    </source>
</evidence>
<dbReference type="EMBL" id="CAJVRC010000870">
    <property type="protein sequence ID" value="CAG8901388.1"/>
    <property type="molecule type" value="Genomic_DNA"/>
</dbReference>
<feature type="disulfide bond" evidence="11">
    <location>
        <begin position="97"/>
        <end position="111"/>
    </location>
</feature>
<dbReference type="Pfam" id="PF00187">
    <property type="entry name" value="Chitin_bind_1"/>
    <property type="match status" value="1"/>
</dbReference>
<dbReference type="SUPFAM" id="SSF54556">
    <property type="entry name" value="Chitinase insertion domain"/>
    <property type="match status" value="1"/>
</dbReference>
<dbReference type="SUPFAM" id="SSF57016">
    <property type="entry name" value="Plant lectins/antimicrobial peptides"/>
    <property type="match status" value="1"/>
</dbReference>
<dbReference type="PANTHER" id="PTHR11177:SF402">
    <property type="entry name" value="CHITINASE"/>
    <property type="match status" value="1"/>
</dbReference>
<dbReference type="Gene3D" id="3.20.20.80">
    <property type="entry name" value="Glycosidases"/>
    <property type="match status" value="1"/>
</dbReference>
<feature type="chain" id="PRO_5040868109" description="chitinase" evidence="14">
    <location>
        <begin position="34"/>
        <end position="1779"/>
    </location>
</feature>
<dbReference type="InterPro" id="IPR017853">
    <property type="entry name" value="GH"/>
</dbReference>
<evidence type="ECO:0000313" key="17">
    <source>
        <dbReference type="EMBL" id="CAG8901388.1"/>
    </source>
</evidence>
<comment type="caution">
    <text evidence="11">Lacks conserved residue(s) required for the propagation of feature annotation.</text>
</comment>
<evidence type="ECO:0000256" key="3">
    <source>
        <dbReference type="ARBA" id="ARBA00012729"/>
    </source>
</evidence>
<dbReference type="SMART" id="SM00270">
    <property type="entry name" value="ChtBD1"/>
    <property type="match status" value="2"/>
</dbReference>
<keyword evidence="8" id="KW-0119">Carbohydrate metabolism</keyword>
<dbReference type="CDD" id="cd00035">
    <property type="entry name" value="ChtBD1"/>
    <property type="match status" value="1"/>
</dbReference>
<dbReference type="Pfam" id="PF00704">
    <property type="entry name" value="Glyco_hydro_18"/>
    <property type="match status" value="1"/>
</dbReference>
<dbReference type="PANTHER" id="PTHR11177">
    <property type="entry name" value="CHITINASE"/>
    <property type="match status" value="1"/>
</dbReference>
<proteinExistence type="inferred from homology"/>
<gene>
    <name evidence="17" type="ORF">PEGY_LOCUS6455</name>
</gene>
<keyword evidence="5 12" id="KW-0378">Hydrolase</keyword>
<keyword evidence="6" id="KW-0146">Chitin degradation</keyword>
<evidence type="ECO:0000256" key="1">
    <source>
        <dbReference type="ARBA" id="ARBA00000822"/>
    </source>
</evidence>
<feature type="domain" description="GH18" evidence="16">
    <location>
        <begin position="142"/>
        <end position="498"/>
    </location>
</feature>
<evidence type="ECO:0000256" key="6">
    <source>
        <dbReference type="ARBA" id="ARBA00023024"/>
    </source>
</evidence>
<comment type="catalytic activity">
    <reaction evidence="1">
        <text>Random endo-hydrolysis of N-acetyl-beta-D-glucosaminide (1-&gt;4)-beta-linkages in chitin and chitodextrins.</text>
        <dbReference type="EC" id="3.2.1.14"/>
    </reaction>
</comment>
<name>A0A9W4KJM2_9EURO</name>
<dbReference type="PROSITE" id="PS00026">
    <property type="entry name" value="CHIT_BIND_I_1"/>
    <property type="match status" value="1"/>
</dbReference>
<feature type="domain" description="Chitin-binding type-1" evidence="15">
    <location>
        <begin position="78"/>
        <end position="126"/>
    </location>
</feature>
<accession>A0A9W4KJM2</accession>
<dbReference type="GO" id="GO:0008843">
    <property type="term" value="F:endochitinase activity"/>
    <property type="evidence" value="ECO:0007669"/>
    <property type="project" value="UniProtKB-EC"/>
</dbReference>
<comment type="caution">
    <text evidence="17">The sequence shown here is derived from an EMBL/GenBank/DDBJ whole genome shotgun (WGS) entry which is preliminary data.</text>
</comment>
<evidence type="ECO:0000256" key="5">
    <source>
        <dbReference type="ARBA" id="ARBA00022801"/>
    </source>
</evidence>
<keyword evidence="11" id="KW-1015">Disulfide bond</keyword>
<dbReference type="Proteomes" id="UP001154252">
    <property type="component" value="Unassembled WGS sequence"/>
</dbReference>
<evidence type="ECO:0000256" key="4">
    <source>
        <dbReference type="ARBA" id="ARBA00022669"/>
    </source>
</evidence>
<evidence type="ECO:0000256" key="2">
    <source>
        <dbReference type="ARBA" id="ARBA00008682"/>
    </source>
</evidence>
<feature type="disulfide bond" evidence="11">
    <location>
        <begin position="92"/>
        <end position="104"/>
    </location>
</feature>
<feature type="region of interest" description="Disordered" evidence="13">
    <location>
        <begin position="1596"/>
        <end position="1648"/>
    </location>
</feature>
<evidence type="ECO:0000313" key="18">
    <source>
        <dbReference type="Proteomes" id="UP001154252"/>
    </source>
</evidence>
<reference evidence="17" key="1">
    <citation type="submission" date="2021-07" db="EMBL/GenBank/DDBJ databases">
        <authorList>
            <person name="Branca A.L. A."/>
        </authorList>
    </citation>
    <scope>NUCLEOTIDE SEQUENCE</scope>
</reference>
<dbReference type="OrthoDB" id="73875at2759"/>
<dbReference type="SMART" id="SM00636">
    <property type="entry name" value="Glyco_18"/>
    <property type="match status" value="1"/>
</dbReference>
<dbReference type="InterPro" id="IPR029070">
    <property type="entry name" value="Chitinase_insertion_sf"/>
</dbReference>
<dbReference type="Gene3D" id="3.30.60.10">
    <property type="entry name" value="Endochitinase-like"/>
    <property type="match status" value="1"/>
</dbReference>
<feature type="signal peptide" evidence="14">
    <location>
        <begin position="1"/>
        <end position="33"/>
    </location>
</feature>
<feature type="compositionally biased region" description="Basic and acidic residues" evidence="13">
    <location>
        <begin position="1604"/>
        <end position="1616"/>
    </location>
</feature>
<dbReference type="InterPro" id="IPR050314">
    <property type="entry name" value="Glycosyl_Hydrlase_18"/>
</dbReference>
<dbReference type="Pfam" id="PF14040">
    <property type="entry name" value="DNase_NucA_NucB"/>
    <property type="match status" value="1"/>
</dbReference>
<dbReference type="InterPro" id="IPR036861">
    <property type="entry name" value="Endochitinase-like_sf"/>
</dbReference>
<sequence>MERPFHLLWKMNSLTWPLLFICLILLQLPSAIAQGPGEPGGTCTDSIPCYQGCCSKDYACGFTDAHCGTGCRSNCNATAECGEFAAPGNSDCPINVCCSSFGYCGVTSEFCGNGCQKNSNGGGCGEPDRPKCSENTDAMSYDRRIGYYELFNIHKGCNVIEPESLIIEPFTHINLAFVNFGDDFKLEDEYGDVVDRVSFLKFTHPGLRVNIAVGGWTFSDAPTQHLWTQMTRSYENRQTFINSVVKYLKDYHLDGIDIDWEYPSASDRGGEPQDAANFVTLLGELREAFDRENPGWEISATLPTSYWYLRGFDPAGMAKYVDYFNLMSYDLHGMWDQDITWTGPYLKGHTNITEIDLGLDLLWRNGIDPSKVVFGFAFYGRSFTMADPNCYQPNGKCEFSDGGIPGSCSDTSGILTYAEVTSRNNSLDVHTFYDPETTVKYNVYEGTQWISYDDEQSFFDKKKFISSRCLSGWMIWAIDQDDGDFDALAGVIGEDLSVMQMEGGGLSGDAANVLADAFAAYTGQNCFVTPRCTDGSSGEKNPDQVCPSGYMSVSTAHNPLQAGNKELRGDCSEGWYRHICCPEDAMPKNCEWNGAPERSEFGCDGKCGSNQFKLNQDTALDAKGEGQCFIGERYLCCDSAAMFSDCRWTNCQGPLMPSTPGECPADNDALTFRWDKPDGKPWCSDTYVSSVDGSVGSPLHDRFKSELCCPSDHSFSVSGCAWTNTLSQADMTDDDWAEHLTDLVCKPRPCSPGKVKVAGALDPPPATGAGSKSEINCAGVTIPPGSNPEWSFCCDPPSRYDKNWPVDPKYLWEKYYNDPKKSDVVWEYSDEYQNNNMDSEPSTEEDGSDAYGFVMLDGPDGSIDNDFATSHTVVRRSREIPRVKRSVLTTNQTLMDTVFDHAEETFHFYCDYPAGSHECERVFIDGAEDTIIRLPDHVGDGPFARIVSMKTAHDEYQLPDHHLEHRSLERNTNPVYEVKIDYNFHLIKLKRDDEPVNIRVDYTNLMGYWDEMTNSPASRAKRGLGEEGLTKDEWRSRVQRAVVRHGNIEKRSEAIHVKTPMEFSGSHLDKRWWGAFKAWLQKLACIPLTTVTKSSLGVIELGFSKTINLFRAQWGCPGQTFSANLRMDLEADLVMDATYAYYLSATFIPPGKPETFAYFGMNPTAYLGLHIEGNAQMQTTTDRKKIIDTLSYPGLAVKGIAAVGPTLDIYGEIRGKVTLHGEATAGAQLSFGKAEVYWPQNDDAKDKYETLLGLQSDVQAPAPGSVEPVFEAGVALDAQLDIIVTPEAHVGIKIGGGKLVGGATLMDAQLTGYVMGDLSFQAHGDYDTTGNEFNYSFGAYLFYNLGYKATAQILNFIDWALAPRLAYDPRKTFKLYEKKGSIPMSSSAKSKREAAIDGPLHRNLVEVGSLTNGSISTYLDSASGLSKRGDEMDIDGPNAPEFTQNLKCPPGTSGDVRLPEIRFNCDFLNDFIEEGKNGKMDAITGLCTPVLNIPDNKRQKLFTFSNDKLRKEARYNAQCKSGTCTQATTDLRDHQGNKKLELQCDEFPWKSSEQGGDYLASDARTGTCVASYQNNWHGQCLRMIGYMQSNWAKLEPEREDGDDRGDFWQDWREDSWTKPGQHGSKGSQYEQRLKEYPEKQPLPDGVTTRNNDKISWVFKRDYEVSFIRQDPSTIDGSTWWGATSHKFQKTTHSGPSGMDAIFCAINHFGQDNVYKLPNGYNGLCRRNNGSPLTGWNVGFNMARCEVKFANPSSSNKRSIGTFAGWEVESVRMLDEDDHE</sequence>
<keyword evidence="4 11" id="KW-0147">Chitin-binding</keyword>